<dbReference type="RefSeq" id="WP_201685974.1">
    <property type="nucleotide sequence ID" value="NZ_JAEQNA010000010.1"/>
</dbReference>
<keyword evidence="4" id="KW-0732">Signal</keyword>
<dbReference type="Proteomes" id="UP000613011">
    <property type="component" value="Unassembled WGS sequence"/>
</dbReference>
<keyword evidence="7" id="KW-1185">Reference proteome</keyword>
<feature type="region of interest" description="Disordered" evidence="3">
    <location>
        <begin position="1038"/>
        <end position="1065"/>
    </location>
</feature>
<dbReference type="GO" id="GO:0046872">
    <property type="term" value="F:metal ion binding"/>
    <property type="evidence" value="ECO:0007669"/>
    <property type="project" value="UniProtKB-KW"/>
</dbReference>
<feature type="domain" description="VWFA" evidence="5">
    <location>
        <begin position="46"/>
        <end position="354"/>
    </location>
</feature>
<dbReference type="InterPro" id="IPR008707">
    <property type="entry name" value="B-propeller_PilY1"/>
</dbReference>
<feature type="signal peptide" evidence="4">
    <location>
        <begin position="1"/>
        <end position="29"/>
    </location>
</feature>
<evidence type="ECO:0000256" key="1">
    <source>
        <dbReference type="ARBA" id="ARBA00022723"/>
    </source>
</evidence>
<evidence type="ECO:0000313" key="6">
    <source>
        <dbReference type="EMBL" id="MBL0422832.1"/>
    </source>
</evidence>
<dbReference type="PROSITE" id="PS50234">
    <property type="entry name" value="VWFA"/>
    <property type="match status" value="1"/>
</dbReference>
<keyword evidence="2" id="KW-0106">Calcium</keyword>
<protein>
    <recommendedName>
        <fullName evidence="5">VWFA domain-containing protein</fullName>
    </recommendedName>
</protein>
<dbReference type="Pfam" id="PF05567">
    <property type="entry name" value="T4P_PilY1"/>
    <property type="match status" value="1"/>
</dbReference>
<evidence type="ECO:0000256" key="4">
    <source>
        <dbReference type="SAM" id="SignalP"/>
    </source>
</evidence>
<accession>A0A936ZL11</accession>
<dbReference type="AlphaFoldDB" id="A0A936ZL11"/>
<keyword evidence="1" id="KW-0479">Metal-binding</keyword>
<organism evidence="6 7">
    <name type="scientific">Ramlibacter aurantiacus</name>
    <dbReference type="NCBI Taxonomy" id="2801330"/>
    <lineage>
        <taxon>Bacteria</taxon>
        <taxon>Pseudomonadati</taxon>
        <taxon>Pseudomonadota</taxon>
        <taxon>Betaproteobacteria</taxon>
        <taxon>Burkholderiales</taxon>
        <taxon>Comamonadaceae</taxon>
        <taxon>Ramlibacter</taxon>
    </lineage>
</organism>
<dbReference type="EMBL" id="JAEQNA010000010">
    <property type="protein sequence ID" value="MBL0422832.1"/>
    <property type="molecule type" value="Genomic_DNA"/>
</dbReference>
<evidence type="ECO:0000313" key="7">
    <source>
        <dbReference type="Proteomes" id="UP000613011"/>
    </source>
</evidence>
<evidence type="ECO:0000259" key="5">
    <source>
        <dbReference type="PROSITE" id="PS50234"/>
    </source>
</evidence>
<reference evidence="6" key="1">
    <citation type="submission" date="2021-01" db="EMBL/GenBank/DDBJ databases">
        <title>Ramlibacter sp. strain AW1 16S ribosomal RNA gene Genome sequencing and assembly.</title>
        <authorList>
            <person name="Kang M."/>
        </authorList>
    </citation>
    <scope>NUCLEOTIDE SEQUENCE</scope>
    <source>
        <strain evidence="6">AW1</strain>
    </source>
</reference>
<dbReference type="InterPro" id="IPR036465">
    <property type="entry name" value="vWFA_dom_sf"/>
</dbReference>
<sequence>MLRLIKQSSWVFAALFTALASAPASSQWASDIDIYSLPPQVKERPNVLLVWDNSANWSSTVQTGIGNRTKFQLEQSTISKSIDNLDATRFRIGLMLAGEESSSSSGGYVRAAIRDLDATDSSGTTYKKRLSNLLGALDETGDKGSAAKVGMAMAEAYTYYAGLTALRGSIEKKRDYSGNAYADNKYPATRTASHAVYGFPSTTSSRHAFGSSGSTQYQSPLSANSCARNYIIFISNGPPSSGEDSDAKAALDAAYAHPTRGMAKPKDYPITGLTPSNQESNWGDEWARFMKMTPQAITTFTIDVNPDTNVQGRAWSAALSSMAGQSGGEYFKVDASVDDGKQLAIALSTIFNQIQSVDSVFASASLPVSVNSRGTYLNQVFIGMFRPDGLARPRWNGNLKQYQFGYNDLTNTLSLVDANKAEAIGDSGFISRTATSFWTTSSDFWKNQPAYLNISPSDAPDGFAVEKGGAAQRLREDFSSDTLRAQRNVLTCVGCAPGTVLGSSSATRFDTSNLGLTLSSFGMSLLASVTEKNALIEWVRGKDNYLVNGTSPEYGPGSPTTVRPSIHGDVLHSRPAVVNYGGTTGVVVFYGANDGTLRAVDGSQDHVNDGGGKELWSFIPQEKFGHLNRLRTNSPDIRLSTTSMPTDPNATAPTPRDYFFDGPITVYQKYNSNGDTEQVIIYAGMRRGGRQLYAFDVTTPTAPKFLFKVTDSGSFAELGQTWSEARPARLKGYTEAAWAALKGQSGGSDAVRPVLIMGGGYDAPAEDAATPGTVTMGNYIYVIDALDGTYIAKLPTTRSVPGDVTLIDADNDGYVDRAYAADTGGNVYRLYFESSAGNDRTRWGIFPIAQLGDTTNPRKFFYAPDVVMSKGKAIVLVGSGDREKPLQTTGSDRFFTLFDNNTVKGAPSPLPTTVKPSDLGVVGTDTANAPAGCYISLATGEKVVNAATTAGGMTYFGTNQPSSASGSTCNGSLGVAKAYAAPLYCKAFDSMEFLGGGLPPSPVSGLVTVTYTSQRGDTAGQQFTRTVPFIIGAPNPKRSAIEGGKLNPPIKPTRSRKYWFQERSR</sequence>
<comment type="caution">
    <text evidence="6">The sequence shown here is derived from an EMBL/GenBank/DDBJ whole genome shotgun (WGS) entry which is preliminary data.</text>
</comment>
<feature type="compositionally biased region" description="Polar residues" evidence="3">
    <location>
        <begin position="636"/>
        <end position="652"/>
    </location>
</feature>
<evidence type="ECO:0000256" key="3">
    <source>
        <dbReference type="SAM" id="MobiDB-lite"/>
    </source>
</evidence>
<dbReference type="InterPro" id="IPR002035">
    <property type="entry name" value="VWF_A"/>
</dbReference>
<name>A0A936ZL11_9BURK</name>
<feature type="region of interest" description="Disordered" evidence="3">
    <location>
        <begin position="636"/>
        <end position="655"/>
    </location>
</feature>
<dbReference type="Gene3D" id="3.40.50.410">
    <property type="entry name" value="von Willebrand factor, type A domain"/>
    <property type="match status" value="1"/>
</dbReference>
<feature type="chain" id="PRO_5037896807" description="VWFA domain-containing protein" evidence="4">
    <location>
        <begin position="30"/>
        <end position="1065"/>
    </location>
</feature>
<evidence type="ECO:0000256" key="2">
    <source>
        <dbReference type="ARBA" id="ARBA00022837"/>
    </source>
</evidence>
<gene>
    <name evidence="6" type="ORF">JI739_21025</name>
</gene>
<proteinExistence type="predicted"/>